<dbReference type="GO" id="GO:0004222">
    <property type="term" value="F:metalloendopeptidase activity"/>
    <property type="evidence" value="ECO:0007669"/>
    <property type="project" value="InterPro"/>
</dbReference>
<keyword evidence="5 6" id="KW-0482">Metalloprotease</keyword>
<gene>
    <name evidence="9" type="ORF">CCALI_02427</name>
</gene>
<organism evidence="9 10">
    <name type="scientific">Chthonomonas calidirosea (strain DSM 23976 / ICMP 18418 / T49)</name>
    <dbReference type="NCBI Taxonomy" id="1303518"/>
    <lineage>
        <taxon>Bacteria</taxon>
        <taxon>Bacillati</taxon>
        <taxon>Armatimonadota</taxon>
        <taxon>Chthonomonadia</taxon>
        <taxon>Chthonomonadales</taxon>
        <taxon>Chthonomonadaceae</taxon>
        <taxon>Chthonomonas</taxon>
    </lineage>
</organism>
<accession>S0EWG2</accession>
<dbReference type="PANTHER" id="PTHR22726">
    <property type="entry name" value="METALLOENDOPEPTIDASE OMA1"/>
    <property type="match status" value="1"/>
</dbReference>
<keyword evidence="4 6" id="KW-0862">Zinc</keyword>
<dbReference type="KEGG" id="ccz:CCALI_02427"/>
<keyword evidence="2" id="KW-0479">Metal-binding</keyword>
<evidence type="ECO:0000256" key="3">
    <source>
        <dbReference type="ARBA" id="ARBA00022801"/>
    </source>
</evidence>
<feature type="domain" description="Peptidase M48" evidence="8">
    <location>
        <begin position="116"/>
        <end position="290"/>
    </location>
</feature>
<dbReference type="EMBL" id="HF951689">
    <property type="protein sequence ID" value="CCW36231.1"/>
    <property type="molecule type" value="Genomic_DNA"/>
</dbReference>
<evidence type="ECO:0000259" key="8">
    <source>
        <dbReference type="Pfam" id="PF01435"/>
    </source>
</evidence>
<dbReference type="InterPro" id="IPR051156">
    <property type="entry name" value="Mito/Outer_Membr_Metalloprot"/>
</dbReference>
<evidence type="ECO:0000256" key="4">
    <source>
        <dbReference type="ARBA" id="ARBA00022833"/>
    </source>
</evidence>
<dbReference type="HOGENOM" id="CLU_067546_0_0_0"/>
<dbReference type="AlphaFoldDB" id="S0EWG2"/>
<feature type="region of interest" description="Disordered" evidence="7">
    <location>
        <begin position="39"/>
        <end position="59"/>
    </location>
</feature>
<reference evidence="10" key="1">
    <citation type="submission" date="2013-03" db="EMBL/GenBank/DDBJ databases">
        <title>Genome sequence of Chthonomonas calidirosea, the first sequenced genome from the Armatimonadetes phylum (formally candidate division OP10).</title>
        <authorList>
            <person name="Lee K.C.Y."/>
            <person name="Morgan X.C."/>
            <person name="Dunfield P.F."/>
            <person name="Tamas I."/>
            <person name="Houghton K.M."/>
            <person name="Vyssotski M."/>
            <person name="Ryan J.L.J."/>
            <person name="Lagutin K."/>
            <person name="McDonald I.R."/>
            <person name="Stott M.B."/>
        </authorList>
    </citation>
    <scope>NUCLEOTIDE SEQUENCE [LARGE SCALE GENOMIC DNA]</scope>
    <source>
        <strain evidence="10">DSM 23976 / ICMP 18418 / T49</strain>
    </source>
</reference>
<dbReference type="Proteomes" id="UP000014227">
    <property type="component" value="Chromosome I"/>
</dbReference>
<feature type="compositionally biased region" description="Low complexity" evidence="7">
    <location>
        <begin position="39"/>
        <end position="52"/>
    </location>
</feature>
<dbReference type="eggNOG" id="COG4783">
    <property type="taxonomic scope" value="Bacteria"/>
</dbReference>
<protein>
    <submittedName>
        <fullName evidence="9">Peptidase family M48</fullName>
    </submittedName>
</protein>
<evidence type="ECO:0000256" key="7">
    <source>
        <dbReference type="SAM" id="MobiDB-lite"/>
    </source>
</evidence>
<dbReference type="Gene3D" id="3.30.2010.10">
    <property type="entry name" value="Metalloproteases ('zincins'), catalytic domain"/>
    <property type="match status" value="1"/>
</dbReference>
<evidence type="ECO:0000313" key="9">
    <source>
        <dbReference type="EMBL" id="CCW36231.1"/>
    </source>
</evidence>
<evidence type="ECO:0000256" key="6">
    <source>
        <dbReference type="RuleBase" id="RU003983"/>
    </source>
</evidence>
<dbReference type="InterPro" id="IPR001915">
    <property type="entry name" value="Peptidase_M48"/>
</dbReference>
<dbReference type="InParanoid" id="S0EWG2"/>
<dbReference type="GO" id="GO:0046872">
    <property type="term" value="F:metal ion binding"/>
    <property type="evidence" value="ECO:0007669"/>
    <property type="project" value="UniProtKB-KW"/>
</dbReference>
<dbReference type="GO" id="GO:0051603">
    <property type="term" value="P:proteolysis involved in protein catabolic process"/>
    <property type="evidence" value="ECO:0007669"/>
    <property type="project" value="TreeGrafter"/>
</dbReference>
<dbReference type="PATRIC" id="fig|1303518.3.peg.2528"/>
<proteinExistence type="inferred from homology"/>
<evidence type="ECO:0000313" key="10">
    <source>
        <dbReference type="Proteomes" id="UP000014227"/>
    </source>
</evidence>
<dbReference type="OrthoDB" id="9810445at2"/>
<dbReference type="PANTHER" id="PTHR22726:SF1">
    <property type="entry name" value="METALLOENDOPEPTIDASE OMA1, MITOCHONDRIAL"/>
    <property type="match status" value="1"/>
</dbReference>
<dbReference type="GO" id="GO:0016020">
    <property type="term" value="C:membrane"/>
    <property type="evidence" value="ECO:0007669"/>
    <property type="project" value="TreeGrafter"/>
</dbReference>
<sequence length="420" mass="45923">MSDSEDGVRCWTKGSRLLLLGLVIFAASLLWGRPSYAQTSSTSAKPSPTSESGSIVYTPDTDPEVKLGKEAAQEDMKHLKLITSGPEYERLQKIGQELADVADRYPIPALWGYPNFKPFKFSFYLVDDKDVNAYSYPGGFVFVDKGLMDFVHSDDELAAVLAHEMGHVMHHHILKLLHEQGKLQNILTPLQLAAIGMIIAGHFGDNSTAGAGFFLANGSQLYQIARINGYSVHAEEDADHYSILLLTHTHFDPAAMYTFMSRLANTETPQELGILRDHPPTPQRVEAAKNLLASLHIPLSITTADPTWRANVTDVKKGSGDLAQISVKGIVVCSVVGLDGESAHERAVALAAKLDQLLDSGLQAYEIHYAPNGEGIMLRNTLFLTNADAQAQGTSLEQLKQSLGNAIIQILQMRQIEFSN</sequence>
<keyword evidence="10" id="KW-1185">Reference proteome</keyword>
<evidence type="ECO:0000256" key="5">
    <source>
        <dbReference type="ARBA" id="ARBA00023049"/>
    </source>
</evidence>
<dbReference type="STRING" id="454171.CP488_01664"/>
<evidence type="ECO:0000256" key="1">
    <source>
        <dbReference type="ARBA" id="ARBA00022670"/>
    </source>
</evidence>
<comment type="cofactor">
    <cofactor evidence="6">
        <name>Zn(2+)</name>
        <dbReference type="ChEBI" id="CHEBI:29105"/>
    </cofactor>
    <text evidence="6">Binds 1 zinc ion per subunit.</text>
</comment>
<dbReference type="RefSeq" id="WP_016483745.1">
    <property type="nucleotide sequence ID" value="NC_021487.1"/>
</dbReference>
<keyword evidence="3 6" id="KW-0378">Hydrolase</keyword>
<keyword evidence="1 6" id="KW-0645">Protease</keyword>
<comment type="similarity">
    <text evidence="6">Belongs to the peptidase M48 family.</text>
</comment>
<name>S0EWG2_CHTCT</name>
<evidence type="ECO:0000256" key="2">
    <source>
        <dbReference type="ARBA" id="ARBA00022723"/>
    </source>
</evidence>
<dbReference type="Pfam" id="PF01435">
    <property type="entry name" value="Peptidase_M48"/>
    <property type="match status" value="1"/>
</dbReference>